<keyword evidence="2" id="KW-0812">Transmembrane</keyword>
<protein>
    <submittedName>
        <fullName evidence="4">Uncharacterized protein</fullName>
    </submittedName>
</protein>
<feature type="transmembrane region" description="Helical" evidence="2">
    <location>
        <begin position="472"/>
        <end position="489"/>
    </location>
</feature>
<feature type="region of interest" description="Disordered" evidence="1">
    <location>
        <begin position="285"/>
        <end position="309"/>
    </location>
</feature>
<evidence type="ECO:0000313" key="5">
    <source>
        <dbReference type="Proteomes" id="UP000657918"/>
    </source>
</evidence>
<proteinExistence type="predicted"/>
<keyword evidence="2" id="KW-0472">Membrane</keyword>
<keyword evidence="3" id="KW-0732">Signal</keyword>
<name>A0A835JH43_9ROSI</name>
<dbReference type="EMBL" id="JADGMS010000013">
    <property type="protein sequence ID" value="KAF9670138.1"/>
    <property type="molecule type" value="Genomic_DNA"/>
</dbReference>
<keyword evidence="2" id="KW-1133">Transmembrane helix</keyword>
<feature type="chain" id="PRO_5032344239" evidence="3">
    <location>
        <begin position="26"/>
        <end position="660"/>
    </location>
</feature>
<feature type="transmembrane region" description="Helical" evidence="2">
    <location>
        <begin position="537"/>
        <end position="554"/>
    </location>
</feature>
<keyword evidence="5" id="KW-1185">Reference proteome</keyword>
<reference evidence="4 5" key="1">
    <citation type="submission" date="2020-10" db="EMBL/GenBank/DDBJ databases">
        <title>Plant Genome Project.</title>
        <authorList>
            <person name="Zhang R.-G."/>
        </authorList>
    </citation>
    <scope>NUCLEOTIDE SEQUENCE [LARGE SCALE GENOMIC DNA]</scope>
    <source>
        <strain evidence="4">FAFU-HL-1</strain>
        <tissue evidence="4">Leaf</tissue>
    </source>
</reference>
<evidence type="ECO:0000256" key="2">
    <source>
        <dbReference type="SAM" id="Phobius"/>
    </source>
</evidence>
<feature type="transmembrane region" description="Helical" evidence="2">
    <location>
        <begin position="232"/>
        <end position="249"/>
    </location>
</feature>
<comment type="caution">
    <text evidence="4">The sequence shown here is derived from an EMBL/GenBank/DDBJ whole genome shotgun (WGS) entry which is preliminary data.</text>
</comment>
<feature type="signal peptide" evidence="3">
    <location>
        <begin position="1"/>
        <end position="25"/>
    </location>
</feature>
<evidence type="ECO:0000256" key="3">
    <source>
        <dbReference type="SAM" id="SignalP"/>
    </source>
</evidence>
<dbReference type="AlphaFoldDB" id="A0A835JH43"/>
<organism evidence="4 5">
    <name type="scientific">Salix dunnii</name>
    <dbReference type="NCBI Taxonomy" id="1413687"/>
    <lineage>
        <taxon>Eukaryota</taxon>
        <taxon>Viridiplantae</taxon>
        <taxon>Streptophyta</taxon>
        <taxon>Embryophyta</taxon>
        <taxon>Tracheophyta</taxon>
        <taxon>Spermatophyta</taxon>
        <taxon>Magnoliopsida</taxon>
        <taxon>eudicotyledons</taxon>
        <taxon>Gunneridae</taxon>
        <taxon>Pentapetalae</taxon>
        <taxon>rosids</taxon>
        <taxon>fabids</taxon>
        <taxon>Malpighiales</taxon>
        <taxon>Salicaceae</taxon>
        <taxon>Saliceae</taxon>
        <taxon>Salix</taxon>
    </lineage>
</organism>
<accession>A0A835JH43</accession>
<evidence type="ECO:0000313" key="4">
    <source>
        <dbReference type="EMBL" id="KAF9670138.1"/>
    </source>
</evidence>
<sequence length="660" mass="74670">MNKISKLTVFMLLHGLMILSPPTGGTHMVQAYDTADLQAVLETTSSRNWNFPRKLKVEKLKEVNVEPQRIGTPKPPSPKLNLAPHPRRGGAITLFFGGFGPGARTCYAVRYISKMEHSRMGLQLVKPEFERRRIPIYAPVANRMRSQGAPPRLNLYINSEMNKISKLIVLMLLHGLMILSPPTGGTPMVQADNTADRQAALETTASRNWNFPRKLKEAYPLEKLKGMKNERFSFWYVLIMILAVLFQIYKPSTGIKIMLALDSDSQSGTVKIAYTRHFSAEVTVEPQRIRRHKPSSPNRNPARHEGFKFPPPPMLRVRKRVGLNLYINSEMSKISKLIVFMLLHGLMILSPPTGGTHNMVQAYDTADRQTVLETTSSWNWNFPRKLNVEKLKGITVMLALDSDRQSGTVKIASTKHFSAEVNMEPQRIRRPKPPSPKPNLFHHYGAPPSHPGLQRIGLNLYINSQMNKISKLIVFMLLHGLMILSPPTGGTHMVQAYDTADRQAALETASSRNWNFPRKLSVQKLKVAMVDYQNESFSFWYILIMILAVLLQIYEPSIGIKIMLALDSDRHSGTVKIAYTKHFSAEVNVEPQRLGRLKPPSPKPNRFHNYVVPPSFGCNEINFAYNCHCIDNLSNFQYILSLIPYQKDYTSLVGGNHSIS</sequence>
<gene>
    <name evidence="4" type="ORF">SADUNF_Sadunf13G0037300</name>
</gene>
<evidence type="ECO:0000256" key="1">
    <source>
        <dbReference type="SAM" id="MobiDB-lite"/>
    </source>
</evidence>
<dbReference type="Proteomes" id="UP000657918">
    <property type="component" value="Unassembled WGS sequence"/>
</dbReference>
<dbReference type="OrthoDB" id="839333at2759"/>